<evidence type="ECO:0000313" key="6">
    <source>
        <dbReference type="EMBL" id="KDQ16431.1"/>
    </source>
</evidence>
<dbReference type="Gene3D" id="3.40.50.1700">
    <property type="entry name" value="Glycoside hydrolase family 3 C-terminal domain"/>
    <property type="match status" value="1"/>
</dbReference>
<keyword evidence="3" id="KW-0326">Glycosidase</keyword>
<dbReference type="InterPro" id="IPR001764">
    <property type="entry name" value="Glyco_hydro_3_N"/>
</dbReference>
<dbReference type="InParanoid" id="A0A067MY30"/>
<dbReference type="HOGENOM" id="CLU_008392_5_3_1"/>
<sequence length="638" mass="68182">MSSENAVELTDALKREIGQHFIFGFHGTQVSDDIVTLIRDYHVGNVIIFKRNVQDLPRLRALTDALQKIAKDAGHARPLMIGIDQENGLVSAMTRPNLELAGTQFPGAMAMAATQSTELVKEVAQATGREMRAAGLNWVFSPVADINSDPRNPVIGVRSFGDDPTSVASYVSALSQGFLASNVAPTPKHFPGHGDTHVDSHVGLPIIRKSLAQLHETELVPFERLIKEGVPTIMSGHMALPLLEPNSEPAPVPESKSDKNSDSDNNNLTPASLSREITTELLRKKMGYTGVVVTDCLEMDAVASAPGGAERGAVRALHAGADVVMICHRMDRQVGAVRAVWDALRSGELGKRGFEELEESGKRVRRLKDVFAGTWDDYDFGGDFGRGRLEEREREVWAMKKVHKELSERAYAASTALVRDPLGVLPLSHVASGTGTAARVLLLTPRPESLNAAVDDPEHTPAPTSAEEGTLRTADGKLRNTAGPSYNALAAAVERRLARANGERGLVHYVYSRDTRAKDVLDSFGASRDGPGAVGVIIFATQNAHPSKEWQLALLRDLLTSPGITAASVPAVLLATCGPYECGAISGTDAAGKELEGVACVATFEFTPEALEAGVKVLFGEVKPAGMVPVRLSESAGV</sequence>
<evidence type="ECO:0000256" key="4">
    <source>
        <dbReference type="SAM" id="MobiDB-lite"/>
    </source>
</evidence>
<dbReference type="PANTHER" id="PTHR30480">
    <property type="entry name" value="BETA-HEXOSAMINIDASE-RELATED"/>
    <property type="match status" value="1"/>
</dbReference>
<keyword evidence="2 6" id="KW-0378">Hydrolase</keyword>
<comment type="similarity">
    <text evidence="1">Belongs to the glycosyl hydrolase 3 family.</text>
</comment>
<name>A0A067MY30_BOTB1</name>
<proteinExistence type="inferred from homology"/>
<organism evidence="6 7">
    <name type="scientific">Botryobasidium botryosum (strain FD-172 SS1)</name>
    <dbReference type="NCBI Taxonomy" id="930990"/>
    <lineage>
        <taxon>Eukaryota</taxon>
        <taxon>Fungi</taxon>
        <taxon>Dikarya</taxon>
        <taxon>Basidiomycota</taxon>
        <taxon>Agaricomycotina</taxon>
        <taxon>Agaricomycetes</taxon>
        <taxon>Cantharellales</taxon>
        <taxon>Botryobasidiaceae</taxon>
        <taxon>Botryobasidium</taxon>
    </lineage>
</organism>
<accession>A0A067MY30</accession>
<dbReference type="InterPro" id="IPR017853">
    <property type="entry name" value="GH"/>
</dbReference>
<keyword evidence="7" id="KW-1185">Reference proteome</keyword>
<dbReference type="GO" id="GO:0005975">
    <property type="term" value="P:carbohydrate metabolic process"/>
    <property type="evidence" value="ECO:0007669"/>
    <property type="project" value="InterPro"/>
</dbReference>
<dbReference type="Pfam" id="PF00933">
    <property type="entry name" value="Glyco_hydro_3"/>
    <property type="match status" value="1"/>
</dbReference>
<dbReference type="InterPro" id="IPR050226">
    <property type="entry name" value="NagZ_Beta-hexosaminidase"/>
</dbReference>
<dbReference type="OrthoDB" id="4215304at2759"/>
<dbReference type="GO" id="GO:0009254">
    <property type="term" value="P:peptidoglycan turnover"/>
    <property type="evidence" value="ECO:0007669"/>
    <property type="project" value="TreeGrafter"/>
</dbReference>
<dbReference type="EMBL" id="KL198027">
    <property type="protein sequence ID" value="KDQ16431.1"/>
    <property type="molecule type" value="Genomic_DNA"/>
</dbReference>
<evidence type="ECO:0000256" key="1">
    <source>
        <dbReference type="ARBA" id="ARBA00005336"/>
    </source>
</evidence>
<dbReference type="STRING" id="930990.A0A067MY30"/>
<feature type="domain" description="Glycoside hydrolase family 3 N-terminal" evidence="5">
    <location>
        <begin position="29"/>
        <end position="366"/>
    </location>
</feature>
<dbReference type="InterPro" id="IPR036962">
    <property type="entry name" value="Glyco_hydro_3_N_sf"/>
</dbReference>
<dbReference type="GO" id="GO:0004553">
    <property type="term" value="F:hydrolase activity, hydrolyzing O-glycosyl compounds"/>
    <property type="evidence" value="ECO:0007669"/>
    <property type="project" value="InterPro"/>
</dbReference>
<evidence type="ECO:0000256" key="3">
    <source>
        <dbReference type="ARBA" id="ARBA00023295"/>
    </source>
</evidence>
<dbReference type="SUPFAM" id="SSF51445">
    <property type="entry name" value="(Trans)glycosidases"/>
    <property type="match status" value="1"/>
</dbReference>
<dbReference type="PANTHER" id="PTHR30480:SF16">
    <property type="entry name" value="GLYCOSIDE HYDROLASE FAMILY 3 DOMAIN PROTEIN"/>
    <property type="match status" value="1"/>
</dbReference>
<dbReference type="Gene3D" id="3.20.20.300">
    <property type="entry name" value="Glycoside hydrolase, family 3, N-terminal domain"/>
    <property type="match status" value="1"/>
</dbReference>
<dbReference type="Proteomes" id="UP000027195">
    <property type="component" value="Unassembled WGS sequence"/>
</dbReference>
<feature type="region of interest" description="Disordered" evidence="4">
    <location>
        <begin position="242"/>
        <end position="272"/>
    </location>
</feature>
<reference evidence="7" key="1">
    <citation type="journal article" date="2014" name="Proc. Natl. Acad. Sci. U.S.A.">
        <title>Extensive sampling of basidiomycete genomes demonstrates inadequacy of the white-rot/brown-rot paradigm for wood decay fungi.</title>
        <authorList>
            <person name="Riley R."/>
            <person name="Salamov A.A."/>
            <person name="Brown D.W."/>
            <person name="Nagy L.G."/>
            <person name="Floudas D."/>
            <person name="Held B.W."/>
            <person name="Levasseur A."/>
            <person name="Lombard V."/>
            <person name="Morin E."/>
            <person name="Otillar R."/>
            <person name="Lindquist E.A."/>
            <person name="Sun H."/>
            <person name="LaButti K.M."/>
            <person name="Schmutz J."/>
            <person name="Jabbour D."/>
            <person name="Luo H."/>
            <person name="Baker S.E."/>
            <person name="Pisabarro A.G."/>
            <person name="Walton J.D."/>
            <person name="Blanchette R.A."/>
            <person name="Henrissat B."/>
            <person name="Martin F."/>
            <person name="Cullen D."/>
            <person name="Hibbett D.S."/>
            <person name="Grigoriev I.V."/>
        </authorList>
    </citation>
    <scope>NUCLEOTIDE SEQUENCE [LARGE SCALE GENOMIC DNA]</scope>
    <source>
        <strain evidence="7">FD-172 SS1</strain>
    </source>
</reference>
<evidence type="ECO:0000259" key="5">
    <source>
        <dbReference type="Pfam" id="PF00933"/>
    </source>
</evidence>
<protein>
    <submittedName>
        <fullName evidence="6">Glycoside hydrolase family 3 protein</fullName>
    </submittedName>
</protein>
<gene>
    <name evidence="6" type="ORF">BOTBODRAFT_30771</name>
</gene>
<dbReference type="InterPro" id="IPR036881">
    <property type="entry name" value="Glyco_hydro_3_C_sf"/>
</dbReference>
<evidence type="ECO:0000256" key="2">
    <source>
        <dbReference type="ARBA" id="ARBA00022801"/>
    </source>
</evidence>
<dbReference type="AlphaFoldDB" id="A0A067MY30"/>
<feature type="region of interest" description="Disordered" evidence="4">
    <location>
        <begin position="451"/>
        <end position="471"/>
    </location>
</feature>
<evidence type="ECO:0000313" key="7">
    <source>
        <dbReference type="Proteomes" id="UP000027195"/>
    </source>
</evidence>